<evidence type="ECO:0000313" key="5">
    <source>
        <dbReference type="Proteomes" id="UP001152876"/>
    </source>
</evidence>
<protein>
    <submittedName>
        <fullName evidence="4">Mannose-1-phosphate guanylyltransferase/mannose-6-phosphate isomerase</fullName>
    </submittedName>
</protein>
<dbReference type="InterPro" id="IPR054566">
    <property type="entry name" value="ManC/GMP-like_b-helix"/>
</dbReference>
<keyword evidence="4" id="KW-0413">Isomerase</keyword>
<sequence>MTIIPVILCAGAGAQLWPLSRSNRPAPFVPLIDGRSLLQLTLQRLAWCGASVICVADEAQRFLVQDALRQERLHGPIVLGPDGAMPAVAMALAALQVRTLEGGDPLLLFSPANHHVPDCVAFREAVLEGVEAAMSGAIVHLRARPGLPGPVWHRGVVLARASTVLAALSAHAEGTLLACANAMVGVACETPAGDARIRFVRPQPVDLRCCRQQAGERDFMARYARVVEQAFAGPWTQVDGWNDVAALLPADTAGNHIAGPAYTVHASRNLIHAHGRTVVALGTQELLIVDTRDALLVARRDQVHAMDEALAQLRHQQASLTARPSQVVEQWGQLSSVDQGERFGIHHHRVKPGGCLGLRLHHHRSEHWIVLRGTAEITHGEQCQLLHENQSTQIAVGQAYQVCNPGSIELEMIEVQTGSFIGDQDVIHLESATG</sequence>
<dbReference type="Pfam" id="PF00483">
    <property type="entry name" value="NTP_transferase"/>
    <property type="match status" value="1"/>
</dbReference>
<evidence type="ECO:0000259" key="3">
    <source>
        <dbReference type="Pfam" id="PF22640"/>
    </source>
</evidence>
<proteinExistence type="predicted"/>
<dbReference type="SUPFAM" id="SSF53448">
    <property type="entry name" value="Nucleotide-diphospho-sugar transferases"/>
    <property type="match status" value="1"/>
</dbReference>
<dbReference type="InterPro" id="IPR005835">
    <property type="entry name" value="NTP_transferase_dom"/>
</dbReference>
<feature type="domain" description="Mannose-6-phosphate isomerase type II C-terminal" evidence="2">
    <location>
        <begin position="324"/>
        <end position="430"/>
    </location>
</feature>
<dbReference type="PANTHER" id="PTHR46390:SF1">
    <property type="entry name" value="MANNOSE-1-PHOSPHATE GUANYLYLTRANSFERASE"/>
    <property type="match status" value="1"/>
</dbReference>
<dbReference type="Proteomes" id="UP001152876">
    <property type="component" value="Unassembled WGS sequence"/>
</dbReference>
<organism evidence="4 5">
    <name type="scientific">Hydrogenophaga taeniospiralis CCUG 15921</name>
    <dbReference type="NCBI Taxonomy" id="1281780"/>
    <lineage>
        <taxon>Bacteria</taxon>
        <taxon>Pseudomonadati</taxon>
        <taxon>Pseudomonadota</taxon>
        <taxon>Betaproteobacteria</taxon>
        <taxon>Burkholderiales</taxon>
        <taxon>Comamonadaceae</taxon>
        <taxon>Hydrogenophaga</taxon>
    </lineage>
</organism>
<dbReference type="InterPro" id="IPR051161">
    <property type="entry name" value="Mannose-6P_isomerase_type2"/>
</dbReference>
<dbReference type="RefSeq" id="WP_068174715.1">
    <property type="nucleotide sequence ID" value="NZ_AOGK01000032.1"/>
</dbReference>
<dbReference type="InterPro" id="IPR011051">
    <property type="entry name" value="RmlC_Cupin_sf"/>
</dbReference>
<dbReference type="InterPro" id="IPR014710">
    <property type="entry name" value="RmlC-like_jellyroll"/>
</dbReference>
<dbReference type="GO" id="GO:0016853">
    <property type="term" value="F:isomerase activity"/>
    <property type="evidence" value="ECO:0007669"/>
    <property type="project" value="UniProtKB-KW"/>
</dbReference>
<keyword evidence="5" id="KW-1185">Reference proteome</keyword>
<accession>A0A9X4NXQ4</accession>
<dbReference type="Gene3D" id="3.90.550.10">
    <property type="entry name" value="Spore Coat Polysaccharide Biosynthesis Protein SpsA, Chain A"/>
    <property type="match status" value="2"/>
</dbReference>
<dbReference type="Pfam" id="PF01050">
    <property type="entry name" value="MannoseP_isomer"/>
    <property type="match status" value="1"/>
</dbReference>
<dbReference type="SUPFAM" id="SSF51182">
    <property type="entry name" value="RmlC-like cupins"/>
    <property type="match status" value="1"/>
</dbReference>
<dbReference type="PANTHER" id="PTHR46390">
    <property type="entry name" value="MANNOSE-1-PHOSPHATE GUANYLYLTRANSFERASE"/>
    <property type="match status" value="1"/>
</dbReference>
<feature type="domain" description="Nucleotidyl transferase" evidence="1">
    <location>
        <begin position="5"/>
        <end position="131"/>
    </location>
</feature>
<keyword evidence="4" id="KW-0808">Transferase</keyword>
<dbReference type="Gene3D" id="2.60.120.10">
    <property type="entry name" value="Jelly Rolls"/>
    <property type="match status" value="1"/>
</dbReference>
<evidence type="ECO:0000259" key="1">
    <source>
        <dbReference type="Pfam" id="PF00483"/>
    </source>
</evidence>
<dbReference type="GO" id="GO:0009298">
    <property type="term" value="P:GDP-mannose biosynthetic process"/>
    <property type="evidence" value="ECO:0007669"/>
    <property type="project" value="TreeGrafter"/>
</dbReference>
<dbReference type="EMBL" id="AOGK01000032">
    <property type="protein sequence ID" value="MDG5978204.1"/>
    <property type="molecule type" value="Genomic_DNA"/>
</dbReference>
<reference evidence="4" key="1">
    <citation type="submission" date="2013-01" db="EMBL/GenBank/DDBJ databases">
        <title>Genome draft of Hydrogenophaga taeniospiralis 2K1.</title>
        <authorList>
            <person name="Gomila M."/>
            <person name="Lalucat J."/>
        </authorList>
    </citation>
    <scope>NUCLEOTIDE SEQUENCE</scope>
    <source>
        <strain evidence="4">CCUG 15921</strain>
    </source>
</reference>
<evidence type="ECO:0000259" key="2">
    <source>
        <dbReference type="Pfam" id="PF01050"/>
    </source>
</evidence>
<feature type="domain" description="MannoseP isomerase/GMP-like beta-helix" evidence="3">
    <location>
        <begin position="263"/>
        <end position="313"/>
    </location>
</feature>
<keyword evidence="4" id="KW-0548">Nucleotidyltransferase</keyword>
<dbReference type="GO" id="GO:0005976">
    <property type="term" value="P:polysaccharide metabolic process"/>
    <property type="evidence" value="ECO:0007669"/>
    <property type="project" value="InterPro"/>
</dbReference>
<dbReference type="GO" id="GO:0004475">
    <property type="term" value="F:mannose-1-phosphate guanylyltransferase (GTP) activity"/>
    <property type="evidence" value="ECO:0007669"/>
    <property type="project" value="TreeGrafter"/>
</dbReference>
<dbReference type="InterPro" id="IPR029044">
    <property type="entry name" value="Nucleotide-diphossugar_trans"/>
</dbReference>
<comment type="caution">
    <text evidence="4">The sequence shown here is derived from an EMBL/GenBank/DDBJ whole genome shotgun (WGS) entry which is preliminary data.</text>
</comment>
<dbReference type="CDD" id="cd02213">
    <property type="entry name" value="cupin_PMI_typeII_C"/>
    <property type="match status" value="1"/>
</dbReference>
<dbReference type="InterPro" id="IPR001538">
    <property type="entry name" value="Man6P_isomerase-2_C"/>
</dbReference>
<gene>
    <name evidence="4" type="ORF">H010_23329</name>
</gene>
<dbReference type="AlphaFoldDB" id="A0A9X4NXQ4"/>
<dbReference type="Pfam" id="PF22640">
    <property type="entry name" value="ManC_GMP_beta-helix"/>
    <property type="match status" value="1"/>
</dbReference>
<evidence type="ECO:0000313" key="4">
    <source>
        <dbReference type="EMBL" id="MDG5978204.1"/>
    </source>
</evidence>
<dbReference type="OrthoDB" id="9806359at2"/>
<name>A0A9X4NXQ4_9BURK</name>